<dbReference type="EMBL" id="JACVVK020000196">
    <property type="protein sequence ID" value="KAK7485342.1"/>
    <property type="molecule type" value="Genomic_DNA"/>
</dbReference>
<dbReference type="InterPro" id="IPR002018">
    <property type="entry name" value="CarbesteraseB"/>
</dbReference>
<evidence type="ECO:0000313" key="2">
    <source>
        <dbReference type="EMBL" id="KAK7485342.1"/>
    </source>
</evidence>
<evidence type="ECO:0000313" key="3">
    <source>
        <dbReference type="Proteomes" id="UP001519460"/>
    </source>
</evidence>
<protein>
    <recommendedName>
        <fullName evidence="1">Carboxylesterase type B domain-containing protein</fullName>
    </recommendedName>
</protein>
<accession>A0ABD0KEA9</accession>
<name>A0ABD0KEA9_9CAEN</name>
<proteinExistence type="predicted"/>
<reference evidence="2 3" key="1">
    <citation type="journal article" date="2023" name="Sci. Data">
        <title>Genome assembly of the Korean intertidal mud-creeper Batillaria attramentaria.</title>
        <authorList>
            <person name="Patra A.K."/>
            <person name="Ho P.T."/>
            <person name="Jun S."/>
            <person name="Lee S.J."/>
            <person name="Kim Y."/>
            <person name="Won Y.J."/>
        </authorList>
    </citation>
    <scope>NUCLEOTIDE SEQUENCE [LARGE SCALE GENOMIC DNA]</scope>
    <source>
        <strain evidence="2">Wonlab-2016</strain>
    </source>
</reference>
<sequence length="106" mass="11999">MSCLPSQMIPSITFTRTCSHSRGGCPVRHQVVLTMLTLVLMWTWLGQCDARRFMERPTGYGTVRGLVETVHGGGKRVEKYLGIPYARPPLGNLRFERIHVQRILAC</sequence>
<dbReference type="AlphaFoldDB" id="A0ABD0KEA9"/>
<dbReference type="SUPFAM" id="SSF53474">
    <property type="entry name" value="alpha/beta-Hydrolases"/>
    <property type="match status" value="1"/>
</dbReference>
<organism evidence="2 3">
    <name type="scientific">Batillaria attramentaria</name>
    <dbReference type="NCBI Taxonomy" id="370345"/>
    <lineage>
        <taxon>Eukaryota</taxon>
        <taxon>Metazoa</taxon>
        <taxon>Spiralia</taxon>
        <taxon>Lophotrochozoa</taxon>
        <taxon>Mollusca</taxon>
        <taxon>Gastropoda</taxon>
        <taxon>Caenogastropoda</taxon>
        <taxon>Sorbeoconcha</taxon>
        <taxon>Cerithioidea</taxon>
        <taxon>Batillariidae</taxon>
        <taxon>Batillaria</taxon>
    </lineage>
</organism>
<keyword evidence="3" id="KW-1185">Reference proteome</keyword>
<dbReference type="Proteomes" id="UP001519460">
    <property type="component" value="Unassembled WGS sequence"/>
</dbReference>
<evidence type="ECO:0000259" key="1">
    <source>
        <dbReference type="Pfam" id="PF00135"/>
    </source>
</evidence>
<feature type="domain" description="Carboxylesterase type B" evidence="1">
    <location>
        <begin position="58"/>
        <end position="97"/>
    </location>
</feature>
<gene>
    <name evidence="2" type="ORF">BaRGS_00023441</name>
</gene>
<dbReference type="InterPro" id="IPR029058">
    <property type="entry name" value="AB_hydrolase_fold"/>
</dbReference>
<comment type="caution">
    <text evidence="2">The sequence shown here is derived from an EMBL/GenBank/DDBJ whole genome shotgun (WGS) entry which is preliminary data.</text>
</comment>
<dbReference type="Pfam" id="PF00135">
    <property type="entry name" value="COesterase"/>
    <property type="match status" value="1"/>
</dbReference>
<dbReference type="Gene3D" id="3.40.50.1820">
    <property type="entry name" value="alpha/beta hydrolase"/>
    <property type="match status" value="1"/>
</dbReference>